<dbReference type="Proteomes" id="UP000007798">
    <property type="component" value="Unassembled WGS sequence"/>
</dbReference>
<dbReference type="STRING" id="7260.A0A0Q9WZL6"/>
<dbReference type="EMBL" id="CH964095">
    <property type="protein sequence ID" value="KRF99038.1"/>
    <property type="molecule type" value="Genomic_DNA"/>
</dbReference>
<feature type="region of interest" description="Disordered" evidence="1">
    <location>
        <begin position="33"/>
        <end position="63"/>
    </location>
</feature>
<evidence type="ECO:0000259" key="2">
    <source>
        <dbReference type="PROSITE" id="PS50940"/>
    </source>
</evidence>
<evidence type="ECO:0000313" key="4">
    <source>
        <dbReference type="Proteomes" id="UP000007798"/>
    </source>
</evidence>
<organism evidence="3 4">
    <name type="scientific">Drosophila willistoni</name>
    <name type="common">Fruit fly</name>
    <dbReference type="NCBI Taxonomy" id="7260"/>
    <lineage>
        <taxon>Eukaryota</taxon>
        <taxon>Metazoa</taxon>
        <taxon>Ecdysozoa</taxon>
        <taxon>Arthropoda</taxon>
        <taxon>Hexapoda</taxon>
        <taxon>Insecta</taxon>
        <taxon>Pterygota</taxon>
        <taxon>Neoptera</taxon>
        <taxon>Endopterygota</taxon>
        <taxon>Diptera</taxon>
        <taxon>Brachycera</taxon>
        <taxon>Muscomorpha</taxon>
        <taxon>Ephydroidea</taxon>
        <taxon>Drosophilidae</taxon>
        <taxon>Drosophila</taxon>
        <taxon>Sophophora</taxon>
    </lineage>
</organism>
<sequence length="129" mass="14102">MYIECPKNYRCTDGTYVCYPKASSTSACEINDSTTTTSVTTPSSDILSSSVGTTESTTTTAAPRDPTVMCQEVQATGFYQNELDSTCATYVYCRLVNNAYTATVRDCPSNQWYDATKKYCSTTKPDTCS</sequence>
<dbReference type="InterPro" id="IPR036508">
    <property type="entry name" value="Chitin-bd_dom_sf"/>
</dbReference>
<evidence type="ECO:0000256" key="1">
    <source>
        <dbReference type="SAM" id="MobiDB-lite"/>
    </source>
</evidence>
<feature type="compositionally biased region" description="Low complexity" evidence="1">
    <location>
        <begin position="33"/>
        <end position="60"/>
    </location>
</feature>
<dbReference type="GO" id="GO:0008061">
    <property type="term" value="F:chitin binding"/>
    <property type="evidence" value="ECO:0007669"/>
    <property type="project" value="InterPro"/>
</dbReference>
<protein>
    <recommendedName>
        <fullName evidence="2">Chitin-binding type-2 domain-containing protein</fullName>
    </recommendedName>
</protein>
<dbReference type="OrthoDB" id="7872662at2759"/>
<dbReference type="SUPFAM" id="SSF57625">
    <property type="entry name" value="Invertebrate chitin-binding proteins"/>
    <property type="match status" value="1"/>
</dbReference>
<reference evidence="3 4" key="1">
    <citation type="journal article" date="2007" name="Nature">
        <title>Evolution of genes and genomes on the Drosophila phylogeny.</title>
        <authorList>
            <consortium name="Drosophila 12 Genomes Consortium"/>
            <person name="Clark A.G."/>
            <person name="Eisen M.B."/>
            <person name="Smith D.R."/>
            <person name="Bergman C.M."/>
            <person name="Oliver B."/>
            <person name="Markow T.A."/>
            <person name="Kaufman T.C."/>
            <person name="Kellis M."/>
            <person name="Gelbart W."/>
            <person name="Iyer V.N."/>
            <person name="Pollard D.A."/>
            <person name="Sackton T.B."/>
            <person name="Larracuente A.M."/>
            <person name="Singh N.D."/>
            <person name="Abad J.P."/>
            <person name="Abt D.N."/>
            <person name="Adryan B."/>
            <person name="Aguade M."/>
            <person name="Akashi H."/>
            <person name="Anderson W.W."/>
            <person name="Aquadro C.F."/>
            <person name="Ardell D.H."/>
            <person name="Arguello R."/>
            <person name="Artieri C.G."/>
            <person name="Barbash D.A."/>
            <person name="Barker D."/>
            <person name="Barsanti P."/>
            <person name="Batterham P."/>
            <person name="Batzoglou S."/>
            <person name="Begun D."/>
            <person name="Bhutkar A."/>
            <person name="Blanco E."/>
            <person name="Bosak S.A."/>
            <person name="Bradley R.K."/>
            <person name="Brand A.D."/>
            <person name="Brent M.R."/>
            <person name="Brooks A.N."/>
            <person name="Brown R.H."/>
            <person name="Butlin R.K."/>
            <person name="Caggese C."/>
            <person name="Calvi B.R."/>
            <person name="Bernardo de Carvalho A."/>
            <person name="Caspi A."/>
            <person name="Castrezana S."/>
            <person name="Celniker S.E."/>
            <person name="Chang J.L."/>
            <person name="Chapple C."/>
            <person name="Chatterji S."/>
            <person name="Chinwalla A."/>
            <person name="Civetta A."/>
            <person name="Clifton S.W."/>
            <person name="Comeron J.M."/>
            <person name="Costello J.C."/>
            <person name="Coyne J.A."/>
            <person name="Daub J."/>
            <person name="David R.G."/>
            <person name="Delcher A.L."/>
            <person name="Delehaunty K."/>
            <person name="Do C.B."/>
            <person name="Ebling H."/>
            <person name="Edwards K."/>
            <person name="Eickbush T."/>
            <person name="Evans J.D."/>
            <person name="Filipski A."/>
            <person name="Findeiss S."/>
            <person name="Freyhult E."/>
            <person name="Fulton L."/>
            <person name="Fulton R."/>
            <person name="Garcia A.C."/>
            <person name="Gardiner A."/>
            <person name="Garfield D.A."/>
            <person name="Garvin B.E."/>
            <person name="Gibson G."/>
            <person name="Gilbert D."/>
            <person name="Gnerre S."/>
            <person name="Godfrey J."/>
            <person name="Good R."/>
            <person name="Gotea V."/>
            <person name="Gravely B."/>
            <person name="Greenberg A.J."/>
            <person name="Griffiths-Jones S."/>
            <person name="Gross S."/>
            <person name="Guigo R."/>
            <person name="Gustafson E.A."/>
            <person name="Haerty W."/>
            <person name="Hahn M.W."/>
            <person name="Halligan D.L."/>
            <person name="Halpern A.L."/>
            <person name="Halter G.M."/>
            <person name="Han M.V."/>
            <person name="Heger A."/>
            <person name="Hillier L."/>
            <person name="Hinrichs A.S."/>
            <person name="Holmes I."/>
            <person name="Hoskins R.A."/>
            <person name="Hubisz M.J."/>
            <person name="Hultmark D."/>
            <person name="Huntley M.A."/>
            <person name="Jaffe D.B."/>
            <person name="Jagadeeshan S."/>
            <person name="Jeck W.R."/>
            <person name="Johnson J."/>
            <person name="Jones C.D."/>
            <person name="Jordan W.C."/>
            <person name="Karpen G.H."/>
            <person name="Kataoka E."/>
            <person name="Keightley P.D."/>
            <person name="Kheradpour P."/>
            <person name="Kirkness E.F."/>
            <person name="Koerich L.B."/>
            <person name="Kristiansen K."/>
            <person name="Kudrna D."/>
            <person name="Kulathinal R.J."/>
            <person name="Kumar S."/>
            <person name="Kwok R."/>
            <person name="Lander E."/>
            <person name="Langley C.H."/>
            <person name="Lapoint R."/>
            <person name="Lazzaro B.P."/>
            <person name="Lee S.J."/>
            <person name="Levesque L."/>
            <person name="Li R."/>
            <person name="Lin C.F."/>
            <person name="Lin M.F."/>
            <person name="Lindblad-Toh K."/>
            <person name="Llopart A."/>
            <person name="Long M."/>
            <person name="Low L."/>
            <person name="Lozovsky E."/>
            <person name="Lu J."/>
            <person name="Luo M."/>
            <person name="Machado C.A."/>
            <person name="Makalowski W."/>
            <person name="Marzo M."/>
            <person name="Matsuda M."/>
            <person name="Matzkin L."/>
            <person name="McAllister B."/>
            <person name="McBride C.S."/>
            <person name="McKernan B."/>
            <person name="McKernan K."/>
            <person name="Mendez-Lago M."/>
            <person name="Minx P."/>
            <person name="Mollenhauer M.U."/>
            <person name="Montooth K."/>
            <person name="Mount S.M."/>
            <person name="Mu X."/>
            <person name="Myers E."/>
            <person name="Negre B."/>
            <person name="Newfeld S."/>
            <person name="Nielsen R."/>
            <person name="Noor M.A."/>
            <person name="O'Grady P."/>
            <person name="Pachter L."/>
            <person name="Papaceit M."/>
            <person name="Parisi M.J."/>
            <person name="Parisi M."/>
            <person name="Parts L."/>
            <person name="Pedersen J.S."/>
            <person name="Pesole G."/>
            <person name="Phillippy A.M."/>
            <person name="Ponting C.P."/>
            <person name="Pop M."/>
            <person name="Porcelli D."/>
            <person name="Powell J.R."/>
            <person name="Prohaska S."/>
            <person name="Pruitt K."/>
            <person name="Puig M."/>
            <person name="Quesneville H."/>
            <person name="Ram K.R."/>
            <person name="Rand D."/>
            <person name="Rasmussen M.D."/>
            <person name="Reed L.K."/>
            <person name="Reenan R."/>
            <person name="Reily A."/>
            <person name="Remington K.A."/>
            <person name="Rieger T.T."/>
            <person name="Ritchie M.G."/>
            <person name="Robin C."/>
            <person name="Rogers Y.H."/>
            <person name="Rohde C."/>
            <person name="Rozas J."/>
            <person name="Rubenfield M.J."/>
            <person name="Ruiz A."/>
            <person name="Russo S."/>
            <person name="Salzberg S.L."/>
            <person name="Sanchez-Gracia A."/>
            <person name="Saranga D.J."/>
            <person name="Sato H."/>
            <person name="Schaeffer S.W."/>
            <person name="Schatz M.C."/>
            <person name="Schlenke T."/>
            <person name="Schwartz R."/>
            <person name="Segarra C."/>
            <person name="Singh R.S."/>
            <person name="Sirot L."/>
            <person name="Sirota M."/>
            <person name="Sisneros N.B."/>
            <person name="Smith C.D."/>
            <person name="Smith T.F."/>
            <person name="Spieth J."/>
            <person name="Stage D.E."/>
            <person name="Stark A."/>
            <person name="Stephan W."/>
            <person name="Strausberg R.L."/>
            <person name="Strempel S."/>
            <person name="Sturgill D."/>
            <person name="Sutton G."/>
            <person name="Sutton G.G."/>
            <person name="Tao W."/>
            <person name="Teichmann S."/>
            <person name="Tobari Y.N."/>
            <person name="Tomimura Y."/>
            <person name="Tsolas J.M."/>
            <person name="Valente V.L."/>
            <person name="Venter E."/>
            <person name="Venter J.C."/>
            <person name="Vicario S."/>
            <person name="Vieira F.G."/>
            <person name="Vilella A.J."/>
            <person name="Villasante A."/>
            <person name="Walenz B."/>
            <person name="Wang J."/>
            <person name="Wasserman M."/>
            <person name="Watts T."/>
            <person name="Wilson D."/>
            <person name="Wilson R.K."/>
            <person name="Wing R.A."/>
            <person name="Wolfner M.F."/>
            <person name="Wong A."/>
            <person name="Wong G.K."/>
            <person name="Wu C.I."/>
            <person name="Wu G."/>
            <person name="Yamamoto D."/>
            <person name="Yang H.P."/>
            <person name="Yang S.P."/>
            <person name="Yorke J.A."/>
            <person name="Yoshida K."/>
            <person name="Zdobnov E."/>
            <person name="Zhang P."/>
            <person name="Zhang Y."/>
            <person name="Zimin A.V."/>
            <person name="Baldwin J."/>
            <person name="Abdouelleil A."/>
            <person name="Abdulkadir J."/>
            <person name="Abebe A."/>
            <person name="Abera B."/>
            <person name="Abreu J."/>
            <person name="Acer S.C."/>
            <person name="Aftuck L."/>
            <person name="Alexander A."/>
            <person name="An P."/>
            <person name="Anderson E."/>
            <person name="Anderson S."/>
            <person name="Arachi H."/>
            <person name="Azer M."/>
            <person name="Bachantsang P."/>
            <person name="Barry A."/>
            <person name="Bayul T."/>
            <person name="Berlin A."/>
            <person name="Bessette D."/>
            <person name="Bloom T."/>
            <person name="Blye J."/>
            <person name="Boguslavskiy L."/>
            <person name="Bonnet C."/>
            <person name="Boukhgalter B."/>
            <person name="Bourzgui I."/>
            <person name="Brown A."/>
            <person name="Cahill P."/>
            <person name="Channer S."/>
            <person name="Cheshatsang Y."/>
            <person name="Chuda L."/>
            <person name="Citroen M."/>
            <person name="Collymore A."/>
            <person name="Cooke P."/>
            <person name="Costello M."/>
            <person name="D'Aco K."/>
            <person name="Daza R."/>
            <person name="De Haan G."/>
            <person name="DeGray S."/>
            <person name="DeMaso C."/>
            <person name="Dhargay N."/>
            <person name="Dooley K."/>
            <person name="Dooley E."/>
            <person name="Doricent M."/>
            <person name="Dorje P."/>
            <person name="Dorjee K."/>
            <person name="Dupes A."/>
            <person name="Elong R."/>
            <person name="Falk J."/>
            <person name="Farina A."/>
            <person name="Faro S."/>
            <person name="Ferguson D."/>
            <person name="Fisher S."/>
            <person name="Foley C.D."/>
            <person name="Franke A."/>
            <person name="Friedrich D."/>
            <person name="Gadbois L."/>
            <person name="Gearin G."/>
            <person name="Gearin C.R."/>
            <person name="Giannoukos G."/>
            <person name="Goode T."/>
            <person name="Graham J."/>
            <person name="Grandbois E."/>
            <person name="Grewal S."/>
            <person name="Gyaltsen K."/>
            <person name="Hafez N."/>
            <person name="Hagos B."/>
            <person name="Hall J."/>
            <person name="Henson C."/>
            <person name="Hollinger A."/>
            <person name="Honan T."/>
            <person name="Huard M.D."/>
            <person name="Hughes L."/>
            <person name="Hurhula B."/>
            <person name="Husby M.E."/>
            <person name="Kamat A."/>
            <person name="Kanga B."/>
            <person name="Kashin S."/>
            <person name="Khazanovich D."/>
            <person name="Kisner P."/>
            <person name="Lance K."/>
            <person name="Lara M."/>
            <person name="Lee W."/>
            <person name="Lennon N."/>
            <person name="Letendre F."/>
            <person name="LeVine R."/>
            <person name="Lipovsky A."/>
            <person name="Liu X."/>
            <person name="Liu J."/>
            <person name="Liu S."/>
            <person name="Lokyitsang T."/>
            <person name="Lokyitsang Y."/>
            <person name="Lubonja R."/>
            <person name="Lui A."/>
            <person name="MacDonald P."/>
            <person name="Magnisalis V."/>
            <person name="Maru K."/>
            <person name="Matthews C."/>
            <person name="McCusker W."/>
            <person name="McDonough S."/>
            <person name="Mehta T."/>
            <person name="Meldrim J."/>
            <person name="Meneus L."/>
            <person name="Mihai O."/>
            <person name="Mihalev A."/>
            <person name="Mihova T."/>
            <person name="Mittelman R."/>
            <person name="Mlenga V."/>
            <person name="Montmayeur A."/>
            <person name="Mulrain L."/>
            <person name="Navidi A."/>
            <person name="Naylor J."/>
            <person name="Negash T."/>
            <person name="Nguyen T."/>
            <person name="Nguyen N."/>
            <person name="Nicol R."/>
            <person name="Norbu C."/>
            <person name="Norbu N."/>
            <person name="Novod N."/>
            <person name="O'Neill B."/>
            <person name="Osman S."/>
            <person name="Markiewicz E."/>
            <person name="Oyono O.L."/>
            <person name="Patti C."/>
            <person name="Phunkhang P."/>
            <person name="Pierre F."/>
            <person name="Priest M."/>
            <person name="Raghuraman S."/>
            <person name="Rege F."/>
            <person name="Reyes R."/>
            <person name="Rise C."/>
            <person name="Rogov P."/>
            <person name="Ross K."/>
            <person name="Ryan E."/>
            <person name="Settipalli S."/>
            <person name="Shea T."/>
            <person name="Sherpa N."/>
            <person name="Shi L."/>
            <person name="Shih D."/>
            <person name="Sparrow T."/>
            <person name="Spaulding J."/>
            <person name="Stalker J."/>
            <person name="Stange-Thomann N."/>
            <person name="Stavropoulos S."/>
            <person name="Stone C."/>
            <person name="Strader C."/>
            <person name="Tesfaye S."/>
            <person name="Thomson T."/>
            <person name="Thoulutsang Y."/>
            <person name="Thoulutsang D."/>
            <person name="Topham K."/>
            <person name="Topping I."/>
            <person name="Tsamla T."/>
            <person name="Vassiliev H."/>
            <person name="Vo A."/>
            <person name="Wangchuk T."/>
            <person name="Wangdi T."/>
            <person name="Weiand M."/>
            <person name="Wilkinson J."/>
            <person name="Wilson A."/>
            <person name="Yadav S."/>
            <person name="Young G."/>
            <person name="Yu Q."/>
            <person name="Zembek L."/>
            <person name="Zhong D."/>
            <person name="Zimmer A."/>
            <person name="Zwirko Z."/>
            <person name="Jaffe D.B."/>
            <person name="Alvarez P."/>
            <person name="Brockman W."/>
            <person name="Butler J."/>
            <person name="Chin C."/>
            <person name="Gnerre S."/>
            <person name="Grabherr M."/>
            <person name="Kleber M."/>
            <person name="Mauceli E."/>
            <person name="MacCallum I."/>
        </authorList>
    </citation>
    <scope>NUCLEOTIDE SEQUENCE [LARGE SCALE GENOMIC DNA]</scope>
    <source>
        <strain evidence="4">Tucson 14030-0811.24</strain>
    </source>
</reference>
<evidence type="ECO:0000313" key="3">
    <source>
        <dbReference type="EMBL" id="KRF99038.1"/>
    </source>
</evidence>
<gene>
    <name evidence="3" type="primary">Dwil\GK28123</name>
    <name evidence="3" type="ORF">Dwil_GK28123</name>
</gene>
<proteinExistence type="predicted"/>
<dbReference type="GO" id="GO:0005576">
    <property type="term" value="C:extracellular region"/>
    <property type="evidence" value="ECO:0007669"/>
    <property type="project" value="InterPro"/>
</dbReference>
<keyword evidence="4" id="KW-1185">Reference proteome</keyword>
<feature type="domain" description="Chitin-binding type-2" evidence="2">
    <location>
        <begin position="67"/>
        <end position="129"/>
    </location>
</feature>
<dbReference type="PROSITE" id="PS50940">
    <property type="entry name" value="CHIT_BIND_II"/>
    <property type="match status" value="1"/>
</dbReference>
<accession>A0A0Q9WZL6</accession>
<dbReference type="InParanoid" id="A0A0Q9WZL6"/>
<dbReference type="AlphaFoldDB" id="A0A0Q9WZL6"/>
<name>A0A0Q9WZL6_DROWI</name>
<dbReference type="InterPro" id="IPR002557">
    <property type="entry name" value="Chitin-bd_dom"/>
</dbReference>